<feature type="compositionally biased region" description="Polar residues" evidence="1">
    <location>
        <begin position="119"/>
        <end position="131"/>
    </location>
</feature>
<dbReference type="Proteomes" id="UP000000493">
    <property type="component" value="Chromosome"/>
</dbReference>
<evidence type="ECO:0000313" key="4">
    <source>
        <dbReference type="Proteomes" id="UP000000493"/>
    </source>
</evidence>
<feature type="region of interest" description="Disordered" evidence="1">
    <location>
        <begin position="119"/>
        <end position="152"/>
    </location>
</feature>
<protein>
    <recommendedName>
        <fullName evidence="2">Outer membrane protein beta-barrel domain-containing protein</fullName>
    </recommendedName>
</protein>
<evidence type="ECO:0000313" key="3">
    <source>
        <dbReference type="EMBL" id="AEI48234.1"/>
    </source>
</evidence>
<evidence type="ECO:0000259" key="2">
    <source>
        <dbReference type="Pfam" id="PF13568"/>
    </source>
</evidence>
<dbReference type="Pfam" id="PF13568">
    <property type="entry name" value="OMP_b-brl_2"/>
    <property type="match status" value="1"/>
</dbReference>
<dbReference type="AlphaFoldDB" id="A0A7U4E5D6"/>
<dbReference type="KEGG" id="rsi:Runsl_1810"/>
<reference evidence="3 4" key="2">
    <citation type="journal article" date="2012" name="Stand. Genomic Sci.">
        <title>Complete genome sequence of the aquatic bacterium Runella slithyformis type strain (LSU 4(T)).</title>
        <authorList>
            <person name="Copeland A."/>
            <person name="Zhang X."/>
            <person name="Misra M."/>
            <person name="Lapidus A."/>
            <person name="Nolan M."/>
            <person name="Lucas S."/>
            <person name="Deshpande S."/>
            <person name="Cheng J.F."/>
            <person name="Tapia R."/>
            <person name="Goodwin L.A."/>
            <person name="Pitluck S."/>
            <person name="Liolios K."/>
            <person name="Pagani I."/>
            <person name="Ivanova N."/>
            <person name="Mikhailova N."/>
            <person name="Pati A."/>
            <person name="Chen A."/>
            <person name="Palaniappan K."/>
            <person name="Land M."/>
            <person name="Hauser L."/>
            <person name="Pan C."/>
            <person name="Jeffries C.D."/>
            <person name="Detter J.C."/>
            <person name="Brambilla E.M."/>
            <person name="Rohde M."/>
            <person name="Djao O.D."/>
            <person name="Goker M."/>
            <person name="Sikorski J."/>
            <person name="Tindall B.J."/>
            <person name="Woyke T."/>
            <person name="Bristow J."/>
            <person name="Eisen J.A."/>
            <person name="Markowitz V."/>
            <person name="Hugenholtz P."/>
            <person name="Kyrpides N.C."/>
            <person name="Klenk H.P."/>
            <person name="Mavromatis K."/>
        </authorList>
    </citation>
    <scope>NUCLEOTIDE SEQUENCE [LARGE SCALE GENOMIC DNA]</scope>
    <source>
        <strain evidence="4">ATCC 29530 / DSM 19594 / LMG 11500 / NCIMB 11436 / LSU 4</strain>
    </source>
</reference>
<keyword evidence="4" id="KW-1185">Reference proteome</keyword>
<sequence length="358" mass="40009">MTIQSIKLNNSTAMKKSIVTFVLAIIAFVSHAEKYTQKGDSLIVQFGNNTRMIIQARDKEGILSLRQYDLNKIVRDMGAALDSSSKETYIYINEKNGRKYLKDTVLVISRKDGEVKITINESKQGSSESKAGSSDNSTNSNDDDGTVTRSVTRRYKSPRNGFDVLVGLNTYAKNTPLTYQESDYDLLPWGSRFVSLSWVRGAAISRGKDASLGLDLGIDVSWYNMMFDGNNTVQKDTRALSFPAAVASGDVYKSKLTSAYLNLSLMPTLAIHHGPISYLSVGIYGGYRLDSYTKVQERRKGHSERTHSNFHLNDFRYGFGAELGIRHFPDLFMQYDLGELYQTAKGPAVRMISFGIRL</sequence>
<organism evidence="3 4">
    <name type="scientific">Runella slithyformis (strain ATCC 29530 / DSM 19594 / LMG 11500 / NCIMB 11436 / LSU 4)</name>
    <dbReference type="NCBI Taxonomy" id="761193"/>
    <lineage>
        <taxon>Bacteria</taxon>
        <taxon>Pseudomonadati</taxon>
        <taxon>Bacteroidota</taxon>
        <taxon>Cytophagia</taxon>
        <taxon>Cytophagales</taxon>
        <taxon>Spirosomataceae</taxon>
        <taxon>Runella</taxon>
    </lineage>
</organism>
<gene>
    <name evidence="3" type="ordered locus">Runsl_1810</name>
</gene>
<reference evidence="4" key="1">
    <citation type="submission" date="2011-06" db="EMBL/GenBank/DDBJ databases">
        <title>The complete genome of chromosome of Runella slithyformis DSM 19594.</title>
        <authorList>
            <consortium name="US DOE Joint Genome Institute (JGI-PGF)"/>
            <person name="Lucas S."/>
            <person name="Han J."/>
            <person name="Lapidus A."/>
            <person name="Bruce D."/>
            <person name="Goodwin L."/>
            <person name="Pitluck S."/>
            <person name="Peters L."/>
            <person name="Kyrpides N."/>
            <person name="Mavromatis K."/>
            <person name="Ivanova N."/>
            <person name="Ovchinnikova G."/>
            <person name="Zhang X."/>
            <person name="Misra M."/>
            <person name="Detter J.C."/>
            <person name="Tapia R."/>
            <person name="Han C."/>
            <person name="Land M."/>
            <person name="Hauser L."/>
            <person name="Markowitz V."/>
            <person name="Cheng J.-F."/>
            <person name="Hugenholtz P."/>
            <person name="Woyke T."/>
            <person name="Wu D."/>
            <person name="Tindall B."/>
            <person name="Faehrich R."/>
            <person name="Brambilla E."/>
            <person name="Klenk H.-P."/>
            <person name="Eisen J.A."/>
        </authorList>
    </citation>
    <scope>NUCLEOTIDE SEQUENCE [LARGE SCALE GENOMIC DNA]</scope>
    <source>
        <strain evidence="4">ATCC 29530 / DSM 19594 / LMG 11500 / NCIMB 11436 / LSU 4</strain>
    </source>
</reference>
<dbReference type="EMBL" id="CP002859">
    <property type="protein sequence ID" value="AEI48234.1"/>
    <property type="molecule type" value="Genomic_DNA"/>
</dbReference>
<feature type="domain" description="Outer membrane protein beta-barrel" evidence="2">
    <location>
        <begin position="244"/>
        <end position="334"/>
    </location>
</feature>
<accession>A0A7U4E5D6</accession>
<proteinExistence type="predicted"/>
<evidence type="ECO:0000256" key="1">
    <source>
        <dbReference type="SAM" id="MobiDB-lite"/>
    </source>
</evidence>
<name>A0A7U4E5D6_RUNSL</name>
<dbReference type="InterPro" id="IPR025665">
    <property type="entry name" value="Beta-barrel_OMP_2"/>
</dbReference>